<feature type="domain" description="ChsH2 C-terminal OB-fold" evidence="1">
    <location>
        <begin position="52"/>
        <end position="111"/>
    </location>
</feature>
<dbReference type="InterPro" id="IPR002878">
    <property type="entry name" value="ChsH2_C"/>
</dbReference>
<evidence type="ECO:0000313" key="3">
    <source>
        <dbReference type="Proteomes" id="UP001239909"/>
    </source>
</evidence>
<accession>A0ABQ6LKK5</accession>
<name>A0ABQ6LKK5_9RHOB</name>
<evidence type="ECO:0000313" key="2">
    <source>
        <dbReference type="EMBL" id="GMG83502.1"/>
    </source>
</evidence>
<evidence type="ECO:0000259" key="1">
    <source>
        <dbReference type="Pfam" id="PF01796"/>
    </source>
</evidence>
<reference evidence="2 3" key="1">
    <citation type="submission" date="2023-04" db="EMBL/GenBank/DDBJ databases">
        <title>Marinoamorphus aggregata gen. nov., sp. Nov., isolate from tissue of brittle star Ophioplocus japonicus.</title>
        <authorList>
            <person name="Kawano K."/>
            <person name="Sawayama S."/>
            <person name="Nakagawa S."/>
        </authorList>
    </citation>
    <scope>NUCLEOTIDE SEQUENCE [LARGE SCALE GENOMIC DNA]</scope>
    <source>
        <strain evidence="2 3">NKW23</strain>
    </source>
</reference>
<gene>
    <name evidence="2" type="ORF">LNKW23_27150</name>
</gene>
<keyword evidence="3" id="KW-1185">Reference proteome</keyword>
<dbReference type="SUPFAM" id="SSF50249">
    <property type="entry name" value="Nucleic acid-binding proteins"/>
    <property type="match status" value="1"/>
</dbReference>
<dbReference type="PANTHER" id="PTHR34075">
    <property type="entry name" value="BLR3430 PROTEIN"/>
    <property type="match status" value="1"/>
</dbReference>
<sequence>MSDDTRDPGPEARFRAYLAEGRFMIQRSASTGMHVFYPRVAVPGSGETDLDWVEASGRGTVHATTCNRRRPEQGGDYNVALIDLAEGPRMMARVEGIAPDAVRIGMAVEARIGEADGAPAVVFVPAEG</sequence>
<dbReference type="EMBL" id="BSYI01000020">
    <property type="protein sequence ID" value="GMG83502.1"/>
    <property type="molecule type" value="Genomic_DNA"/>
</dbReference>
<protein>
    <submittedName>
        <fullName evidence="2">OB-fold domain-containing protein</fullName>
    </submittedName>
</protein>
<dbReference type="InterPro" id="IPR052513">
    <property type="entry name" value="Thioester_dehydratase-like"/>
</dbReference>
<comment type="caution">
    <text evidence="2">The sequence shown here is derived from an EMBL/GenBank/DDBJ whole genome shotgun (WGS) entry which is preliminary data.</text>
</comment>
<dbReference type="PANTHER" id="PTHR34075:SF5">
    <property type="entry name" value="BLR3430 PROTEIN"/>
    <property type="match status" value="1"/>
</dbReference>
<proteinExistence type="predicted"/>
<dbReference type="InterPro" id="IPR012340">
    <property type="entry name" value="NA-bd_OB-fold"/>
</dbReference>
<dbReference type="Pfam" id="PF01796">
    <property type="entry name" value="OB_ChsH2_C"/>
    <property type="match status" value="1"/>
</dbReference>
<dbReference type="Proteomes" id="UP001239909">
    <property type="component" value="Unassembled WGS sequence"/>
</dbReference>
<dbReference type="RefSeq" id="WP_285672298.1">
    <property type="nucleotide sequence ID" value="NZ_BSYI01000020.1"/>
</dbReference>
<organism evidence="2 3">
    <name type="scientific">Paralimibaculum aggregatum</name>
    <dbReference type="NCBI Taxonomy" id="3036245"/>
    <lineage>
        <taxon>Bacteria</taxon>
        <taxon>Pseudomonadati</taxon>
        <taxon>Pseudomonadota</taxon>
        <taxon>Alphaproteobacteria</taxon>
        <taxon>Rhodobacterales</taxon>
        <taxon>Paracoccaceae</taxon>
        <taxon>Paralimibaculum</taxon>
    </lineage>
</organism>